<dbReference type="Pfam" id="PF17939">
    <property type="entry name" value="TetR_C_30"/>
    <property type="match status" value="1"/>
</dbReference>
<dbReference type="Gene3D" id="1.10.357.10">
    <property type="entry name" value="Tetracycline Repressor, domain 2"/>
    <property type="match status" value="1"/>
</dbReference>
<dbReference type="PANTHER" id="PTHR30055:SF234">
    <property type="entry name" value="HTH-TYPE TRANSCRIPTIONAL REGULATOR BETI"/>
    <property type="match status" value="1"/>
</dbReference>
<dbReference type="Proteomes" id="UP000468901">
    <property type="component" value="Unassembled WGS sequence"/>
</dbReference>
<comment type="caution">
    <text evidence="6">The sequence shown here is derived from an EMBL/GenBank/DDBJ whole genome shotgun (WGS) entry which is preliminary data.</text>
</comment>
<proteinExistence type="predicted"/>
<keyword evidence="2 4" id="KW-0238">DNA-binding</keyword>
<feature type="domain" description="HTH tetR-type" evidence="5">
    <location>
        <begin position="10"/>
        <end position="71"/>
    </location>
</feature>
<dbReference type="EMBL" id="WESC01000004">
    <property type="protein sequence ID" value="KAB7741305.1"/>
    <property type="molecule type" value="Genomic_DNA"/>
</dbReference>
<evidence type="ECO:0000256" key="3">
    <source>
        <dbReference type="ARBA" id="ARBA00023163"/>
    </source>
</evidence>
<dbReference type="PANTHER" id="PTHR30055">
    <property type="entry name" value="HTH-TYPE TRANSCRIPTIONAL REGULATOR RUTR"/>
    <property type="match status" value="1"/>
</dbReference>
<dbReference type="GO" id="GO:0000976">
    <property type="term" value="F:transcription cis-regulatory region binding"/>
    <property type="evidence" value="ECO:0007669"/>
    <property type="project" value="TreeGrafter"/>
</dbReference>
<keyword evidence="1" id="KW-0805">Transcription regulation</keyword>
<evidence type="ECO:0000313" key="6">
    <source>
        <dbReference type="EMBL" id="KAB7741305.1"/>
    </source>
</evidence>
<sequence length="228" mass="25361">MQQKETTRRGDTRERLILAAEKLFGEHGIHGVTLKQINEAAGQRNESALHYHFGSKASLLEAILEHRVKAIDERRVAYLDELMRKSGEHDLRAVVSATFLPMAELLDSEEGVRFVRFLAQVLNEPEIDLPAIALRSDFAGIRQTASLLTAALGDLPPEIAIQRQRFLVEMTVSSLAIWTRHHGAATDTVARALFLANLFDSIVGFLTAPVSTETLAALKRATKKKDRK</sequence>
<reference evidence="6 7" key="1">
    <citation type="submission" date="2019-09" db="EMBL/GenBank/DDBJ databases">
        <title>Parvibaculum sedimenti sp. nov., isolated from sediment.</title>
        <authorList>
            <person name="Wang Y."/>
        </authorList>
    </citation>
    <scope>NUCLEOTIDE SEQUENCE [LARGE SCALE GENOMIC DNA]</scope>
    <source>
        <strain evidence="6 7">HXT-9</strain>
    </source>
</reference>
<name>A0A6N6VL50_9HYPH</name>
<dbReference type="RefSeq" id="WP_152215275.1">
    <property type="nucleotide sequence ID" value="NZ_JBAQYD010000230.1"/>
</dbReference>
<evidence type="ECO:0000259" key="5">
    <source>
        <dbReference type="PROSITE" id="PS50977"/>
    </source>
</evidence>
<dbReference type="GO" id="GO:0003700">
    <property type="term" value="F:DNA-binding transcription factor activity"/>
    <property type="evidence" value="ECO:0007669"/>
    <property type="project" value="TreeGrafter"/>
</dbReference>
<comment type="caution">
    <text evidence="4">Lacks conserved residue(s) required for the propagation of feature annotation.</text>
</comment>
<evidence type="ECO:0000256" key="2">
    <source>
        <dbReference type="ARBA" id="ARBA00023125"/>
    </source>
</evidence>
<evidence type="ECO:0000313" key="7">
    <source>
        <dbReference type="Proteomes" id="UP000468901"/>
    </source>
</evidence>
<keyword evidence="7" id="KW-1185">Reference proteome</keyword>
<dbReference type="AlphaFoldDB" id="A0A6N6VL50"/>
<evidence type="ECO:0000256" key="4">
    <source>
        <dbReference type="PROSITE-ProRule" id="PRU00335"/>
    </source>
</evidence>
<dbReference type="InterPro" id="IPR050109">
    <property type="entry name" value="HTH-type_TetR-like_transc_reg"/>
</dbReference>
<dbReference type="InterPro" id="IPR009057">
    <property type="entry name" value="Homeodomain-like_sf"/>
</dbReference>
<evidence type="ECO:0000256" key="1">
    <source>
        <dbReference type="ARBA" id="ARBA00023015"/>
    </source>
</evidence>
<keyword evidence="3" id="KW-0804">Transcription</keyword>
<gene>
    <name evidence="6" type="ORF">F2P47_06065</name>
</gene>
<dbReference type="Pfam" id="PF00440">
    <property type="entry name" value="TetR_N"/>
    <property type="match status" value="1"/>
</dbReference>
<organism evidence="6 7">
    <name type="scientific">Parvibaculum sedimenti</name>
    <dbReference type="NCBI Taxonomy" id="2608632"/>
    <lineage>
        <taxon>Bacteria</taxon>
        <taxon>Pseudomonadati</taxon>
        <taxon>Pseudomonadota</taxon>
        <taxon>Alphaproteobacteria</taxon>
        <taxon>Hyphomicrobiales</taxon>
        <taxon>Parvibaculaceae</taxon>
        <taxon>Parvibaculum</taxon>
    </lineage>
</organism>
<accession>A0A6N6VL50</accession>
<dbReference type="PROSITE" id="PS50977">
    <property type="entry name" value="HTH_TETR_2"/>
    <property type="match status" value="1"/>
</dbReference>
<dbReference type="InterPro" id="IPR001647">
    <property type="entry name" value="HTH_TetR"/>
</dbReference>
<dbReference type="SUPFAM" id="SSF46689">
    <property type="entry name" value="Homeodomain-like"/>
    <property type="match status" value="1"/>
</dbReference>
<dbReference type="InterPro" id="IPR041586">
    <property type="entry name" value="PsrA_TetR_C"/>
</dbReference>
<protein>
    <submittedName>
        <fullName evidence="6">TetR family transcriptional regulator</fullName>
    </submittedName>
</protein>